<reference evidence="3" key="1">
    <citation type="submission" date="2017-09" db="EMBL/GenBank/DDBJ databases">
        <title>Bacterial strain isolated from the female urinary microbiota.</title>
        <authorList>
            <person name="Thomas-White K."/>
            <person name="Kumar N."/>
            <person name="Forster S."/>
            <person name="Putonti C."/>
            <person name="Lawley T."/>
            <person name="Wolfe A.J."/>
        </authorList>
    </citation>
    <scope>NUCLEOTIDE SEQUENCE [LARGE SCALE GENOMIC DNA]</scope>
    <source>
        <strain evidence="3">UMB0959</strain>
    </source>
</reference>
<feature type="transmembrane region" description="Helical" evidence="1">
    <location>
        <begin position="202"/>
        <end position="223"/>
    </location>
</feature>
<sequence>MTFDPIVATVLILLILTIGELISIVTHARVPMLMTAMILYLLLIWSGLFPENMTEQTLIPSLGMVLIPALIVHMGTLMSYDILKKQWRAVVIALFGLVGAVVLVLTIGTLAFDFSVAASGIGPISGGVIALLITTERLQELGLTSLIVVPVMIAAFQTPVGMPITTYFMRKYSRYFLKHKTDAEKQQDLENKERYEHARFNILKNNLVLLTIIFGFGAVATVLAKYTPIHYTLYSLLFGIILVNLRILPKAALEKANSFSFLMAALMIVIINTMGGITPKDVVNHFPAVVVILAVGVVGLLIGGFIGSKIVGWHHTKGIPVALTALLGFPADYILCEEVSRSEASNDRDEEALFDELVSPMLIGGFVTVTIASAVIASFVMGLI</sequence>
<feature type="transmembrane region" description="Helical" evidence="1">
    <location>
        <begin position="285"/>
        <end position="306"/>
    </location>
</feature>
<evidence type="ECO:0000313" key="2">
    <source>
        <dbReference type="EMBL" id="WOS95751.1"/>
    </source>
</evidence>
<feature type="transmembrane region" description="Helical" evidence="1">
    <location>
        <begin position="32"/>
        <end position="49"/>
    </location>
</feature>
<proteinExistence type="predicted"/>
<feature type="transmembrane region" description="Helical" evidence="1">
    <location>
        <begin position="318"/>
        <end position="335"/>
    </location>
</feature>
<evidence type="ECO:0000313" key="3">
    <source>
        <dbReference type="Proteomes" id="UP000243626"/>
    </source>
</evidence>
<feature type="transmembrane region" description="Helical" evidence="1">
    <location>
        <begin position="6"/>
        <end position="25"/>
    </location>
</feature>
<dbReference type="RefSeq" id="WP_102167095.1">
    <property type="nucleotide sequence ID" value="NZ_CP136964.1"/>
</dbReference>
<feature type="transmembrane region" description="Helical" evidence="1">
    <location>
        <begin position="361"/>
        <end position="383"/>
    </location>
</feature>
<feature type="transmembrane region" description="Helical" evidence="1">
    <location>
        <begin position="259"/>
        <end position="279"/>
    </location>
</feature>
<name>A0AAF1BV17_9STAP</name>
<dbReference type="CDD" id="cd21416">
    <property type="entry name" value="HDC_protein"/>
    <property type="match status" value="1"/>
</dbReference>
<dbReference type="InterPro" id="IPR049576">
    <property type="entry name" value="HDC-like"/>
</dbReference>
<keyword evidence="1" id="KW-1133">Transmembrane helix</keyword>
<feature type="transmembrane region" description="Helical" evidence="1">
    <location>
        <begin position="61"/>
        <end position="83"/>
    </location>
</feature>
<feature type="transmembrane region" description="Helical" evidence="1">
    <location>
        <begin position="229"/>
        <end position="247"/>
    </location>
</feature>
<organism evidence="2 3">
    <name type="scientific">Nosocomiicoccus massiliensis</name>
    <dbReference type="NCBI Taxonomy" id="1232430"/>
    <lineage>
        <taxon>Bacteria</taxon>
        <taxon>Bacillati</taxon>
        <taxon>Bacillota</taxon>
        <taxon>Bacilli</taxon>
        <taxon>Bacillales</taxon>
        <taxon>Staphylococcaceae</taxon>
        <taxon>Nosocomiicoccus</taxon>
    </lineage>
</organism>
<evidence type="ECO:0000256" key="1">
    <source>
        <dbReference type="SAM" id="Phobius"/>
    </source>
</evidence>
<evidence type="ECO:0008006" key="4">
    <source>
        <dbReference type="Google" id="ProtNLM"/>
    </source>
</evidence>
<feature type="transmembrane region" description="Helical" evidence="1">
    <location>
        <begin position="147"/>
        <end position="169"/>
    </location>
</feature>
<keyword evidence="1" id="KW-0812">Transmembrane</keyword>
<keyword evidence="1" id="KW-0472">Membrane</keyword>
<dbReference type="KEGG" id="nmy:CJ229_006560"/>
<protein>
    <recommendedName>
        <fullName evidence="4">DUF819 domain-containing protein</fullName>
    </recommendedName>
</protein>
<keyword evidence="3" id="KW-1185">Reference proteome</keyword>
<accession>A0AAF1BV17</accession>
<gene>
    <name evidence="2" type="ORF">CJ229_006560</name>
</gene>
<feature type="transmembrane region" description="Helical" evidence="1">
    <location>
        <begin position="90"/>
        <end position="112"/>
    </location>
</feature>
<dbReference type="Proteomes" id="UP000243626">
    <property type="component" value="Chromosome"/>
</dbReference>
<dbReference type="AlphaFoldDB" id="A0AAF1BV17"/>
<dbReference type="EMBL" id="CP136964">
    <property type="protein sequence ID" value="WOS95751.1"/>
    <property type="molecule type" value="Genomic_DNA"/>
</dbReference>